<dbReference type="EMBL" id="DAASNA010000007">
    <property type="protein sequence ID" value="HAE6194693.1"/>
    <property type="molecule type" value="Genomic_DNA"/>
</dbReference>
<sequence length="88" mass="10117">MPGTTGRRCGPVCQPKYAPVELQIGFHIRRILLSNLTRAGLTVSRRFSPVPITATAYFQLYSFRFYCSDFLPACHEYVLSLFFHQKVE</sequence>
<accession>A0A734C7N4</accession>
<gene>
    <name evidence="1" type="ORF">G4I95_001874</name>
</gene>
<dbReference type="AlphaFoldDB" id="A0A734C7N4"/>
<organism evidence="1">
    <name type="scientific">Salmonella enterica subsp. enterica serovar Lattenkamp</name>
    <dbReference type="NCBI Taxonomy" id="2564671"/>
    <lineage>
        <taxon>Bacteria</taxon>
        <taxon>Pseudomonadati</taxon>
        <taxon>Pseudomonadota</taxon>
        <taxon>Gammaproteobacteria</taxon>
        <taxon>Enterobacterales</taxon>
        <taxon>Enterobacteriaceae</taxon>
        <taxon>Salmonella</taxon>
    </lineage>
</organism>
<evidence type="ECO:0000313" key="1">
    <source>
        <dbReference type="EMBL" id="HAE6194693.1"/>
    </source>
</evidence>
<reference evidence="1" key="2">
    <citation type="submission" date="2018-07" db="EMBL/GenBank/DDBJ databases">
        <authorList>
            <consortium name="NCBI Pathogen Detection Project"/>
        </authorList>
    </citation>
    <scope>NUCLEOTIDE SEQUENCE</scope>
    <source>
        <strain evidence="1">10-8458</strain>
    </source>
</reference>
<proteinExistence type="predicted"/>
<protein>
    <submittedName>
        <fullName evidence="1">Uncharacterized protein</fullName>
    </submittedName>
</protein>
<name>A0A734C7N4_SALET</name>
<comment type="caution">
    <text evidence="1">The sequence shown here is derived from an EMBL/GenBank/DDBJ whole genome shotgun (WGS) entry which is preliminary data.</text>
</comment>
<reference evidence="1" key="1">
    <citation type="journal article" date="2018" name="Genome Biol.">
        <title>SKESA: strategic k-mer extension for scrupulous assemblies.</title>
        <authorList>
            <person name="Souvorov A."/>
            <person name="Agarwala R."/>
            <person name="Lipman D.J."/>
        </authorList>
    </citation>
    <scope>NUCLEOTIDE SEQUENCE</scope>
    <source>
        <strain evidence="1">10-8458</strain>
    </source>
</reference>